<dbReference type="AlphaFoldDB" id="A0A173LKW4"/>
<accession>A0A173LKW4</accession>
<dbReference type="STRING" id="499555.BJL86_1452"/>
<gene>
    <name evidence="1" type="ORF">BJL86_1452</name>
</gene>
<keyword evidence="2" id="KW-1185">Reference proteome</keyword>
<sequence>MHDNDIIADIVPIEGDFSQAWPKLVTAFLPDGETSQALFYEDGTIEPLGQDEIEIPRKAG</sequence>
<reference evidence="1 2" key="1">
    <citation type="submission" date="2016-06" db="EMBL/GenBank/DDBJ databases">
        <title>Complete genome sequence of a saline-alkali tolerant type strain Dietzia timorensis ID05-A0528T.</title>
        <authorList>
            <person name="Wu X."/>
        </authorList>
    </citation>
    <scope>NUCLEOTIDE SEQUENCE [LARGE SCALE GENOMIC DNA]</scope>
    <source>
        <strain evidence="1 2">ID05-A0528</strain>
    </source>
</reference>
<dbReference type="RefSeq" id="WP_067473003.1">
    <property type="nucleotide sequence ID" value="NZ_CP015961.1"/>
</dbReference>
<proteinExistence type="predicted"/>
<evidence type="ECO:0000313" key="1">
    <source>
        <dbReference type="EMBL" id="ANI92234.1"/>
    </source>
</evidence>
<dbReference type="KEGG" id="dtm:BJL86_1452"/>
<name>A0A173LKW4_9ACTN</name>
<protein>
    <submittedName>
        <fullName evidence="1">Uncharacterized protein</fullName>
    </submittedName>
</protein>
<dbReference type="Proteomes" id="UP000186104">
    <property type="component" value="Chromosome"/>
</dbReference>
<organism evidence="1 2">
    <name type="scientific">Dietzia timorensis</name>
    <dbReference type="NCBI Taxonomy" id="499555"/>
    <lineage>
        <taxon>Bacteria</taxon>
        <taxon>Bacillati</taxon>
        <taxon>Actinomycetota</taxon>
        <taxon>Actinomycetes</taxon>
        <taxon>Mycobacteriales</taxon>
        <taxon>Dietziaceae</taxon>
        <taxon>Dietzia</taxon>
    </lineage>
</organism>
<dbReference type="EMBL" id="CP015961">
    <property type="protein sequence ID" value="ANI92234.1"/>
    <property type="molecule type" value="Genomic_DNA"/>
</dbReference>
<evidence type="ECO:0000313" key="2">
    <source>
        <dbReference type="Proteomes" id="UP000186104"/>
    </source>
</evidence>